<keyword evidence="8" id="KW-1267">Proteomics identification</keyword>
<dbReference type="Pfam" id="PF12001">
    <property type="entry name" value="DUF3496"/>
    <property type="match status" value="1"/>
</dbReference>
<dbReference type="ProteomicsDB" id="354970"/>
<reference evidence="5 7" key="2">
    <citation type="journal article" date="2011" name="PLoS Biol.">
        <title>Modernizing reference genome assemblies.</title>
        <authorList>
            <person name="Church D.M."/>
            <person name="Schneider V.A."/>
            <person name="Graves T."/>
            <person name="Auger K."/>
            <person name="Cunningham F."/>
            <person name="Bouk N."/>
            <person name="Chen H.C."/>
            <person name="Agarwala R."/>
            <person name="McLaren W.M."/>
            <person name="Ritchie G.R."/>
            <person name="Albracht D."/>
            <person name="Kremitzki M."/>
            <person name="Rock S."/>
            <person name="Kotkiewicz H."/>
            <person name="Kremitzki C."/>
            <person name="Wollam A."/>
            <person name="Trani L."/>
            <person name="Fulton L."/>
            <person name="Fulton R."/>
            <person name="Matthews L."/>
            <person name="Whitehead S."/>
            <person name="Chow W."/>
            <person name="Torrance J."/>
            <person name="Dunn M."/>
            <person name="Harden G."/>
            <person name="Threadgold G."/>
            <person name="Wood J."/>
            <person name="Collins J."/>
            <person name="Heath P."/>
            <person name="Griffiths G."/>
            <person name="Pelan S."/>
            <person name="Grafham D."/>
            <person name="Eichler E.E."/>
            <person name="Weinstock G."/>
            <person name="Mardis E.R."/>
            <person name="Wilson R.K."/>
            <person name="Howe K."/>
            <person name="Flicek P."/>
            <person name="Hubbard T."/>
        </authorList>
    </citation>
    <scope>NUCLEOTIDE SEQUENCE [LARGE SCALE GENOMIC DNA]</scope>
    <source>
        <strain evidence="5 7">C57BL/6J</strain>
    </source>
</reference>
<feature type="region of interest" description="Disordered" evidence="3">
    <location>
        <begin position="1476"/>
        <end position="1501"/>
    </location>
</feature>
<dbReference type="Proteomes" id="UP000000589">
    <property type="component" value="Chromosome 8"/>
</dbReference>
<feature type="repeat" description="ANK" evidence="1">
    <location>
        <begin position="18"/>
        <end position="50"/>
    </location>
</feature>
<dbReference type="AGR" id="MGI:5804976"/>
<dbReference type="InterPro" id="IPR050657">
    <property type="entry name" value="Ankyrin_repeat_domain"/>
</dbReference>
<feature type="region of interest" description="Disordered" evidence="3">
    <location>
        <begin position="1286"/>
        <end position="1340"/>
    </location>
</feature>
<dbReference type="STRING" id="10090.ENSMUSP00000147714"/>
<keyword evidence="1" id="KW-0040">ANK repeat</keyword>
<feature type="compositionally biased region" description="Basic and acidic residues" evidence="3">
    <location>
        <begin position="688"/>
        <end position="702"/>
    </location>
</feature>
<dbReference type="Ensembl" id="ENSMUST00000209669.2">
    <property type="protein sequence ID" value="ENSMUSP00000147714.2"/>
    <property type="gene ID" value="ENSMUSG00000110333.2"/>
</dbReference>
<evidence type="ECO:0007829" key="8">
    <source>
        <dbReference type="ProteomicsDB" id="A0A1B0GRY3"/>
    </source>
</evidence>
<feature type="compositionally biased region" description="Basic and acidic residues" evidence="3">
    <location>
        <begin position="1539"/>
        <end position="1576"/>
    </location>
</feature>
<organism evidence="5 7">
    <name type="scientific">Mus musculus</name>
    <name type="common">Mouse</name>
    <dbReference type="NCBI Taxonomy" id="10090"/>
    <lineage>
        <taxon>Eukaryota</taxon>
        <taxon>Metazoa</taxon>
        <taxon>Chordata</taxon>
        <taxon>Craniata</taxon>
        <taxon>Vertebrata</taxon>
        <taxon>Euteleostomi</taxon>
        <taxon>Mammalia</taxon>
        <taxon>Eutheria</taxon>
        <taxon>Euarchontoglires</taxon>
        <taxon>Glires</taxon>
        <taxon>Rodentia</taxon>
        <taxon>Myomorpha</taxon>
        <taxon>Muroidea</taxon>
        <taxon>Muridae</taxon>
        <taxon>Murinae</taxon>
        <taxon>Mus</taxon>
        <taxon>Mus</taxon>
    </lineage>
</organism>
<evidence type="ECO:0000259" key="4">
    <source>
        <dbReference type="Pfam" id="PF12001"/>
    </source>
</evidence>
<reference evidence="5" key="3">
    <citation type="submission" date="2025-08" db="UniProtKB">
        <authorList>
            <consortium name="Ensembl"/>
        </authorList>
    </citation>
    <scope>IDENTIFICATION</scope>
    <source>
        <strain evidence="5">C57BL/6J</strain>
    </source>
</reference>
<gene>
    <name evidence="5 6" type="primary">Gm45861</name>
</gene>
<dbReference type="MGI" id="MGI:5804976">
    <property type="gene designation" value="Gm45861"/>
</dbReference>
<name>A0A1B0GRY3_MOUSE</name>
<feature type="compositionally biased region" description="Polar residues" evidence="3">
    <location>
        <begin position="1311"/>
        <end position="1320"/>
    </location>
</feature>
<dbReference type="PROSITE" id="PS50297">
    <property type="entry name" value="ANK_REP_REGION"/>
    <property type="match status" value="3"/>
</dbReference>
<feature type="compositionally biased region" description="Basic and acidic residues" evidence="3">
    <location>
        <begin position="547"/>
        <end position="562"/>
    </location>
</feature>
<dbReference type="SMR" id="A0A1B0GRY3"/>
<feature type="compositionally biased region" description="Basic and acidic residues" evidence="3">
    <location>
        <begin position="839"/>
        <end position="856"/>
    </location>
</feature>
<feature type="compositionally biased region" description="Basic and acidic residues" evidence="3">
    <location>
        <begin position="257"/>
        <end position="269"/>
    </location>
</feature>
<feature type="region of interest" description="Disordered" evidence="3">
    <location>
        <begin position="1147"/>
        <end position="1181"/>
    </location>
</feature>
<dbReference type="Gene3D" id="1.25.40.20">
    <property type="entry name" value="Ankyrin repeat-containing domain"/>
    <property type="match status" value="2"/>
</dbReference>
<feature type="region of interest" description="Disordered" evidence="3">
    <location>
        <begin position="980"/>
        <end position="1006"/>
    </location>
</feature>
<dbReference type="InterPro" id="IPR036770">
    <property type="entry name" value="Ankyrin_rpt-contain_sf"/>
</dbReference>
<feature type="region of interest" description="Disordered" evidence="3">
    <location>
        <begin position="1514"/>
        <end position="1576"/>
    </location>
</feature>
<reference evidence="5 7" key="1">
    <citation type="journal article" date="2009" name="PLoS Biol.">
        <title>Lineage-specific biology revealed by a finished genome assembly of the mouse.</title>
        <authorList>
            <consortium name="Mouse Genome Sequencing Consortium"/>
            <person name="Church D.M."/>
            <person name="Goodstadt L."/>
            <person name="Hillier L.W."/>
            <person name="Zody M.C."/>
            <person name="Goldstein S."/>
            <person name="She X."/>
            <person name="Bult C.J."/>
            <person name="Agarwala R."/>
            <person name="Cherry J.L."/>
            <person name="DiCuccio M."/>
            <person name="Hlavina W."/>
            <person name="Kapustin Y."/>
            <person name="Meric P."/>
            <person name="Maglott D."/>
            <person name="Birtle Z."/>
            <person name="Marques A.C."/>
            <person name="Graves T."/>
            <person name="Zhou S."/>
            <person name="Teague B."/>
            <person name="Potamousis K."/>
            <person name="Churas C."/>
            <person name="Place M."/>
            <person name="Herschleb J."/>
            <person name="Runnheim R."/>
            <person name="Forrest D."/>
            <person name="Amos-Landgraf J."/>
            <person name="Schwartz D.C."/>
            <person name="Cheng Z."/>
            <person name="Lindblad-Toh K."/>
            <person name="Eichler E.E."/>
            <person name="Ponting C.P."/>
        </authorList>
    </citation>
    <scope>NUCLEOTIDE SEQUENCE [LARGE SCALE GENOMIC DNA]</scope>
    <source>
        <strain evidence="5 7">C57BL/6J</strain>
    </source>
</reference>
<feature type="region of interest" description="Disordered" evidence="3">
    <location>
        <begin position="426"/>
        <end position="490"/>
    </location>
</feature>
<feature type="compositionally biased region" description="Basic and acidic residues" evidence="3">
    <location>
        <begin position="510"/>
        <end position="522"/>
    </location>
</feature>
<evidence type="ECO:0000256" key="1">
    <source>
        <dbReference type="PROSITE-ProRule" id="PRU00023"/>
    </source>
</evidence>
<reference evidence="5" key="4">
    <citation type="submission" date="2025-09" db="UniProtKB">
        <authorList>
            <consortium name="Ensembl"/>
        </authorList>
    </citation>
    <scope>IDENTIFICATION</scope>
    <source>
        <strain evidence="5">C57BL/6J</strain>
    </source>
</reference>
<proteinExistence type="evidence at protein level"/>
<dbReference type="SMART" id="SM00248">
    <property type="entry name" value="ANK"/>
    <property type="match status" value="6"/>
</dbReference>
<feature type="region of interest" description="Disordered" evidence="3">
    <location>
        <begin position="1091"/>
        <end position="1122"/>
    </location>
</feature>
<evidence type="ECO:0000313" key="6">
    <source>
        <dbReference type="MGI" id="MGI:5804976"/>
    </source>
</evidence>
<dbReference type="InterPro" id="IPR021885">
    <property type="entry name" value="DUF3496"/>
</dbReference>
<feature type="region of interest" description="Disordered" evidence="3">
    <location>
        <begin position="241"/>
        <end position="286"/>
    </location>
</feature>
<dbReference type="OMA" id="RTKVHIT"/>
<feature type="compositionally biased region" description="Basic and acidic residues" evidence="3">
    <location>
        <begin position="869"/>
        <end position="884"/>
    </location>
</feature>
<feature type="region of interest" description="Disordered" evidence="3">
    <location>
        <begin position="547"/>
        <end position="577"/>
    </location>
</feature>
<feature type="repeat" description="ANK" evidence="1">
    <location>
        <begin position="117"/>
        <end position="149"/>
    </location>
</feature>
<feature type="repeat" description="ANK" evidence="1">
    <location>
        <begin position="51"/>
        <end position="83"/>
    </location>
</feature>
<dbReference type="PROSITE" id="PS50088">
    <property type="entry name" value="ANK_REPEAT"/>
    <property type="match status" value="4"/>
</dbReference>
<protein>
    <submittedName>
        <fullName evidence="5">Predicted gene 45861</fullName>
    </submittedName>
</protein>
<dbReference type="jPOST" id="A0A1B0GRY3"/>
<dbReference type="Pfam" id="PF12796">
    <property type="entry name" value="Ank_2"/>
    <property type="match status" value="1"/>
</dbReference>
<accession>A0A1B0GRY3</accession>
<feature type="region of interest" description="Disordered" evidence="3">
    <location>
        <begin position="1032"/>
        <end position="1053"/>
    </location>
</feature>
<feature type="coiled-coil region" evidence="2">
    <location>
        <begin position="1610"/>
        <end position="1710"/>
    </location>
</feature>
<feature type="region of interest" description="Disordered" evidence="3">
    <location>
        <begin position="934"/>
        <end position="959"/>
    </location>
</feature>
<dbReference type="Pfam" id="PF00023">
    <property type="entry name" value="Ank"/>
    <property type="match status" value="1"/>
</dbReference>
<evidence type="ECO:0000313" key="7">
    <source>
        <dbReference type="Proteomes" id="UP000000589"/>
    </source>
</evidence>
<dbReference type="InterPro" id="IPR002110">
    <property type="entry name" value="Ankyrin_rpt"/>
</dbReference>
<evidence type="ECO:0000313" key="5">
    <source>
        <dbReference type="Ensembl" id="ENSMUSP00000147714.2"/>
    </source>
</evidence>
<feature type="compositionally biased region" description="Low complexity" evidence="3">
    <location>
        <begin position="754"/>
        <end position="764"/>
    </location>
</feature>
<feature type="compositionally biased region" description="Basic residues" evidence="3">
    <location>
        <begin position="1486"/>
        <end position="1501"/>
    </location>
</feature>
<feature type="region of interest" description="Disordered" evidence="3">
    <location>
        <begin position="505"/>
        <end position="530"/>
    </location>
</feature>
<feature type="compositionally biased region" description="Acidic residues" evidence="3">
    <location>
        <begin position="857"/>
        <end position="868"/>
    </location>
</feature>
<sequence length="1923" mass="215501">MEILLTLGQCNVYHRDRKDRTALHFACVYGRLPVVTILVKNNCEIDALDKNHTTPLMKSVQCWKQKCATVLLEHGADPNIRDSSGNSALHYAVYNGHQEMASLLLQYNADIEQKTKDGFTPLLLALREKRVEVAEFLVRMGADIHVVDELQRNTLIYAIRCGSKDLSVLLLEKGIDFFYKDVFGWTALRYAIEGHCTFRQTLLDFEESLHSNKKDKEPELQVEPSTSCILAKQIDAGNDSLARISSCPSPETPVLTMKEDENSDARSNSESKPPNCAGNSPAAIDKAFGNRGKRTVEAWVEKDPSSESAAEVRDSVTNEAVERIKLLPSETELELMSVEEDVSHESENDHPLRESEHLPKIKVGHSSRSGYQMGKMNINRQMKESDEEYAQLMTPIEMKDPVSKEPWTTKDAPTFKSEPDLEVTLKEDHNRFDDSRNIQSLRIREGPPNTSGNVSVAADPRRERTNRQAAESAKEYPPLMTTNEMKDPDKVVTMKEVGIVQLEGPAVKLTSEEEPNRQDGFERNPPSNICKQIPAQDVGYLSIAKHQRGEKMVTPREKEFSKECPQSKPTIVEEESVSKEAWDMTTVKSFLEDTSNDYPLSKPTVEKNDYVPNEVSDIKHGKWFQENCPKEYVQLKLPIEERDSFPREAPPVNQAKLHRADEPTSVKNPSRITRCVRQNAAASVKVTSVEDQKCPDDHEKNQRMAAFKRPQTKDTEYLSMANYESRENFAEDQEEDPPEQQPQWKPVQPTLEDSSPSKASAAKPVEPFLTAEPITNISEGKQEWCDSRNTQRQGIGNLFLAEDQRYDSSIQDEEEDFPEEYVQLKPLDKEKTPFPCEAPAKKEVKTFGTELDKNLSSEEEQGWLDDREEEHPKEPPPKDIVHLSMSKDEGGVNVVGVISSQEKDFPAECPEFKVSIEKQDFVPTEDSILDQEKSFLAGPKTEQLRWEEEQTGWRVSDKKQRKQAIFERLQLRRNTRVSIDPPKSVRSTRAAEDRGATTVQPRPEEDQTGWHAIDRKQQKPVFVRVQPRCNARTSMGPEESGGDTGAAQEKGATTVQLRPQEDQTGWHAIDKKQKPITERFQPRWNARVSLNPEESGENMGVAEEKGSTAVQPRPEEDQMRWGGSEKMQWKPVLERFQLKWSARVSVGPEKSRRHRGAGKDKVEPTVRVSSEQHSRCHSSVKKPRLHILERLQRKWSVRVCMETNQRGGKTKAAQMTYSSDEYPELKTVIEKQDSVPVEDPEMNHEMSSAAETDLQMKSKEMKQTQAYENIQSVDIDQVSMTVGQRSKNIVSGEEEAESDLNNASGDELNRCYSSESNQSLVEEKMQKPGSNGTDRDEYPSDATVSAAGVAGAAAGASVGAAAGGGAAAAADGSAVVIGGGAASGASGGAPAGVVVGAGGVAAAAGGSGTDGGGGAGGNFVTAGANADDGGAPAAAPTAASPAAAPTVASAAAASAVASAMEELVLQRRSGEINNQRFLTKESVRHDRPRKKTSKEKHKITKQVRAMVDVTQLSEAVSEDDSGRPFKKQGSLNSDNASIDLKKVNELPGKRNKKIDTEKNDPKKEISETREEKSKLEDEVVQGDEEFWKLRFTLRKELEETKNIHCIYEIMKKHLNEKEEQQKERATAAQLAMRLRTRDWELRIMRDTLKELQEAQDQHIDAIKLAQKMKDDLQRVEHENSELKVKVKEQAKKIEKLSRCLQNSRERLEQSSKLTQSGVRETLEVLCKNNMSPMNQIGVGIHSLRSEPAQRKTVQDPNTSSLKSYEQQCIDELRISNALLYERYNLYRNKRLEESRTKVHITVEQDTSPLSTSETRFDLESPCVACSCPHQYVFPREAGVLPGNPRSSNYSSQRCHRTMEDEEKSVKELTELKQTLEYKLYHQKKKNGEIEKEIIGIKKCLKMTKTGHKIGECSSHGHSRTVQF</sequence>
<keyword evidence="7" id="KW-1185">Reference proteome</keyword>
<evidence type="ECO:0000256" key="3">
    <source>
        <dbReference type="SAM" id="MobiDB-lite"/>
    </source>
</evidence>
<dbReference type="PANTHER" id="PTHR24147:SF72">
    <property type="entry name" value="GSARP1"/>
    <property type="match status" value="1"/>
</dbReference>
<dbReference type="ExpressionAtlas" id="A0A1B0GRY3">
    <property type="expression patterns" value="baseline and differential"/>
</dbReference>
<feature type="region of interest" description="Disordered" evidence="3">
    <location>
        <begin position="824"/>
        <end position="884"/>
    </location>
</feature>
<feature type="repeat" description="ANK" evidence="1">
    <location>
        <begin position="84"/>
        <end position="116"/>
    </location>
</feature>
<feature type="region of interest" description="Disordered" evidence="3">
    <location>
        <begin position="644"/>
        <end position="789"/>
    </location>
</feature>
<dbReference type="SUPFAM" id="SSF48403">
    <property type="entry name" value="Ankyrin repeat"/>
    <property type="match status" value="1"/>
</dbReference>
<dbReference type="RNAct" id="A0A1B0GRY3">
    <property type="molecule type" value="protein"/>
</dbReference>
<keyword evidence="2" id="KW-0175">Coiled coil</keyword>
<dbReference type="PANTHER" id="PTHR24147">
    <property type="entry name" value="ANKYRIN REPEAT DOMAIN 36-RELATED"/>
    <property type="match status" value="1"/>
</dbReference>
<dbReference type="VEuPathDB" id="HostDB:ENSMUSG00000110333"/>
<feature type="compositionally biased region" description="Basic and acidic residues" evidence="3">
    <location>
        <begin position="426"/>
        <end position="436"/>
    </location>
</feature>
<feature type="compositionally biased region" description="Basic and acidic residues" evidence="3">
    <location>
        <begin position="1157"/>
        <end position="1174"/>
    </location>
</feature>
<evidence type="ECO:0000256" key="2">
    <source>
        <dbReference type="SAM" id="Coils"/>
    </source>
</evidence>
<feature type="domain" description="DUF3496" evidence="4">
    <location>
        <begin position="1734"/>
        <end position="1824"/>
    </location>
</feature>
<dbReference type="Bgee" id="ENSMUSG00000110333">
    <property type="expression patterns" value="Expressed in testis and 5 other cell types or tissues"/>
</dbReference>